<organism evidence="1 2">
    <name type="scientific">Dreissena polymorpha</name>
    <name type="common">Zebra mussel</name>
    <name type="synonym">Mytilus polymorpha</name>
    <dbReference type="NCBI Taxonomy" id="45954"/>
    <lineage>
        <taxon>Eukaryota</taxon>
        <taxon>Metazoa</taxon>
        <taxon>Spiralia</taxon>
        <taxon>Lophotrochozoa</taxon>
        <taxon>Mollusca</taxon>
        <taxon>Bivalvia</taxon>
        <taxon>Autobranchia</taxon>
        <taxon>Heteroconchia</taxon>
        <taxon>Euheterodonta</taxon>
        <taxon>Imparidentia</taxon>
        <taxon>Neoheterodontei</taxon>
        <taxon>Myida</taxon>
        <taxon>Dreissenoidea</taxon>
        <taxon>Dreissenidae</taxon>
        <taxon>Dreissena</taxon>
    </lineage>
</organism>
<evidence type="ECO:0000313" key="2">
    <source>
        <dbReference type="Proteomes" id="UP000828390"/>
    </source>
</evidence>
<keyword evidence="2" id="KW-1185">Reference proteome</keyword>
<protein>
    <submittedName>
        <fullName evidence="1">Uncharacterized protein</fullName>
    </submittedName>
</protein>
<name>A0A9D4QMM3_DREPO</name>
<reference evidence="1" key="1">
    <citation type="journal article" date="2019" name="bioRxiv">
        <title>The Genome of the Zebra Mussel, Dreissena polymorpha: A Resource for Invasive Species Research.</title>
        <authorList>
            <person name="McCartney M.A."/>
            <person name="Auch B."/>
            <person name="Kono T."/>
            <person name="Mallez S."/>
            <person name="Zhang Y."/>
            <person name="Obille A."/>
            <person name="Becker A."/>
            <person name="Abrahante J.E."/>
            <person name="Garbe J."/>
            <person name="Badalamenti J.P."/>
            <person name="Herman A."/>
            <person name="Mangelson H."/>
            <person name="Liachko I."/>
            <person name="Sullivan S."/>
            <person name="Sone E.D."/>
            <person name="Koren S."/>
            <person name="Silverstein K.A.T."/>
            <person name="Beckman K.B."/>
            <person name="Gohl D.M."/>
        </authorList>
    </citation>
    <scope>NUCLEOTIDE SEQUENCE</scope>
    <source>
        <strain evidence="1">Duluth1</strain>
        <tissue evidence="1">Whole animal</tissue>
    </source>
</reference>
<dbReference type="EMBL" id="JAIWYP010000004">
    <property type="protein sequence ID" value="KAH3836716.1"/>
    <property type="molecule type" value="Genomic_DNA"/>
</dbReference>
<comment type="caution">
    <text evidence="1">The sequence shown here is derived from an EMBL/GenBank/DDBJ whole genome shotgun (WGS) entry which is preliminary data.</text>
</comment>
<accession>A0A9D4QMM3</accession>
<dbReference type="Proteomes" id="UP000828390">
    <property type="component" value="Unassembled WGS sequence"/>
</dbReference>
<gene>
    <name evidence="1" type="ORF">DPMN_110090</name>
</gene>
<evidence type="ECO:0000313" key="1">
    <source>
        <dbReference type="EMBL" id="KAH3836716.1"/>
    </source>
</evidence>
<dbReference type="AlphaFoldDB" id="A0A9D4QMM3"/>
<reference evidence="1" key="2">
    <citation type="submission" date="2020-11" db="EMBL/GenBank/DDBJ databases">
        <authorList>
            <person name="McCartney M.A."/>
            <person name="Auch B."/>
            <person name="Kono T."/>
            <person name="Mallez S."/>
            <person name="Becker A."/>
            <person name="Gohl D.M."/>
            <person name="Silverstein K.A.T."/>
            <person name="Koren S."/>
            <person name="Bechman K.B."/>
            <person name="Herman A."/>
            <person name="Abrahante J.E."/>
            <person name="Garbe J."/>
        </authorList>
    </citation>
    <scope>NUCLEOTIDE SEQUENCE</scope>
    <source>
        <strain evidence="1">Duluth1</strain>
        <tissue evidence="1">Whole animal</tissue>
    </source>
</reference>
<sequence>MYGTRKAWTDAIRELSEKNKGRLKALDPSVPVKDSFPALNTIRLPFANPPPPREHVLKPVERFWNEYNVE</sequence>
<proteinExistence type="predicted"/>